<comment type="function">
    <text evidence="1">Participates actively in the response to hyperosmotic and heat shock by preventing the aggregation of stress-denatured proteins, in association with DnaK and GrpE. It is the nucleotide exchange factor for DnaK and may function as a thermosensor. Unfolded proteins bind initially to DnaJ; upon interaction with the DnaJ-bound protein, DnaK hydrolyzes its bound ATP, resulting in the formation of a stable complex. GrpE releases ADP from DnaK; ATP binding to DnaK triggers the release of the substrate protein, thus completing the reaction cycle. Several rounds of ATP-dependent interactions between DnaJ, DnaK and GrpE are required for fully efficient folding.</text>
</comment>
<dbReference type="EMBL" id="CP080034">
    <property type="protein sequence ID" value="QYC10082.1"/>
    <property type="molecule type" value="Genomic_DNA"/>
</dbReference>
<accession>A0ABX8TJ61</accession>
<keyword evidence="5" id="KW-1185">Reference proteome</keyword>
<evidence type="ECO:0000256" key="1">
    <source>
        <dbReference type="HAMAP-Rule" id="MF_01151"/>
    </source>
</evidence>
<feature type="region of interest" description="Disordered" evidence="3">
    <location>
        <begin position="1"/>
        <end position="38"/>
    </location>
</feature>
<dbReference type="NCBIfam" id="NF010752">
    <property type="entry name" value="PRK14155.1"/>
    <property type="match status" value="1"/>
</dbReference>
<evidence type="ECO:0000256" key="2">
    <source>
        <dbReference type="SAM" id="Coils"/>
    </source>
</evidence>
<dbReference type="PROSITE" id="PS01071">
    <property type="entry name" value="GRPE"/>
    <property type="match status" value="1"/>
</dbReference>
<reference evidence="4 5" key="1">
    <citation type="submission" date="2021-07" db="EMBL/GenBank/DDBJ databases">
        <title>Isolation and characterization of bacteria from a gold mining with a capacity of golden bioaccumulation.</title>
        <authorList>
            <person name="Yang X.J."/>
        </authorList>
    </citation>
    <scope>NUCLEOTIDE SEQUENCE [LARGE SCALE GENOMIC DNA]</scope>
    <source>
        <strain evidence="4 5">Au29</strain>
    </source>
</reference>
<gene>
    <name evidence="1 4" type="primary">grpE</name>
    <name evidence="4" type="ORF">KWG56_16200</name>
</gene>
<name>A0ABX8TJ61_9CAUL</name>
<feature type="coiled-coil region" evidence="2">
    <location>
        <begin position="48"/>
        <end position="82"/>
    </location>
</feature>
<dbReference type="HAMAP" id="MF_01151">
    <property type="entry name" value="GrpE"/>
    <property type="match status" value="1"/>
</dbReference>
<protein>
    <recommendedName>
        <fullName evidence="1">Protein GrpE</fullName>
    </recommendedName>
    <alternativeName>
        <fullName evidence="1">HSP-70 cofactor</fullName>
    </alternativeName>
</protein>
<proteinExistence type="inferred from homology"/>
<keyword evidence="1" id="KW-0143">Chaperone</keyword>
<comment type="subcellular location">
    <subcellularLocation>
        <location evidence="1">Cytoplasm</location>
    </subcellularLocation>
</comment>
<dbReference type="Proteomes" id="UP000824334">
    <property type="component" value="Chromosome"/>
</dbReference>
<organism evidence="4 5">
    <name type="scientific">Brevundimonas nasdae</name>
    <dbReference type="NCBI Taxonomy" id="172043"/>
    <lineage>
        <taxon>Bacteria</taxon>
        <taxon>Pseudomonadati</taxon>
        <taxon>Pseudomonadota</taxon>
        <taxon>Alphaproteobacteria</taxon>
        <taxon>Caulobacterales</taxon>
        <taxon>Caulobacteraceae</taxon>
        <taxon>Brevundimonas</taxon>
    </lineage>
</organism>
<dbReference type="InterPro" id="IPR000740">
    <property type="entry name" value="GrpE"/>
</dbReference>
<evidence type="ECO:0000256" key="3">
    <source>
        <dbReference type="SAM" id="MobiDB-lite"/>
    </source>
</evidence>
<evidence type="ECO:0000313" key="4">
    <source>
        <dbReference type="EMBL" id="QYC10082.1"/>
    </source>
</evidence>
<dbReference type="CDD" id="cd00446">
    <property type="entry name" value="GrpE"/>
    <property type="match status" value="1"/>
</dbReference>
<evidence type="ECO:0000313" key="5">
    <source>
        <dbReference type="Proteomes" id="UP000824334"/>
    </source>
</evidence>
<keyword evidence="2" id="KW-0175">Coiled coil</keyword>
<keyword evidence="1" id="KW-0963">Cytoplasm</keyword>
<sequence>MSDKPLNDDFNELDAETAEANAEHGLDAHPSVDGGDDLAPLDAVIAERDEWKDRALRVAAEMENLKRRAETQQNDARAFAIQRFAKDLLGVADNLERALMAAPKDSEGAAAGLVTGLELTQKSLLQAFDTNGLKLVKPEPGDAFNPHLHEAMIEQTSDTVPGGAVLQTMQSGFELFGRTIRPAMVVVAAKGSGPKAANPYDAAPAADGHAFDSKA</sequence>
<dbReference type="PANTHER" id="PTHR21237">
    <property type="entry name" value="GRPE PROTEIN"/>
    <property type="match status" value="1"/>
</dbReference>
<comment type="subunit">
    <text evidence="1">Homodimer.</text>
</comment>
<feature type="region of interest" description="Disordered" evidence="3">
    <location>
        <begin position="193"/>
        <end position="215"/>
    </location>
</feature>
<dbReference type="PANTHER" id="PTHR21237:SF23">
    <property type="entry name" value="GRPE PROTEIN HOMOLOG, MITOCHONDRIAL"/>
    <property type="match status" value="1"/>
</dbReference>
<feature type="compositionally biased region" description="Low complexity" evidence="3">
    <location>
        <begin position="196"/>
        <end position="207"/>
    </location>
</feature>
<dbReference type="Pfam" id="PF01025">
    <property type="entry name" value="GrpE"/>
    <property type="match status" value="1"/>
</dbReference>
<keyword evidence="1" id="KW-0346">Stress response</keyword>
<comment type="similarity">
    <text evidence="1">Belongs to the GrpE family.</text>
</comment>